<keyword evidence="2" id="KW-0963">Cytoplasm</keyword>
<feature type="domain" description="N-acetyltransferase" evidence="5">
    <location>
        <begin position="13"/>
        <end position="157"/>
    </location>
</feature>
<evidence type="ECO:0000313" key="7">
    <source>
        <dbReference type="Proteomes" id="UP000245125"/>
    </source>
</evidence>
<keyword evidence="7" id="KW-1185">Reference proteome</keyword>
<dbReference type="EC" id="2.3.1.267" evidence="6"/>
<evidence type="ECO:0000256" key="4">
    <source>
        <dbReference type="ARBA" id="ARBA00023315"/>
    </source>
</evidence>
<comment type="similarity">
    <text evidence="1">Belongs to the acetyltransferase family. RimI subfamily.</text>
</comment>
<dbReference type="CDD" id="cd04301">
    <property type="entry name" value="NAT_SF"/>
    <property type="match status" value="1"/>
</dbReference>
<evidence type="ECO:0000256" key="3">
    <source>
        <dbReference type="ARBA" id="ARBA00022679"/>
    </source>
</evidence>
<dbReference type="PANTHER" id="PTHR43420">
    <property type="entry name" value="ACETYLTRANSFERASE"/>
    <property type="match status" value="1"/>
</dbReference>
<dbReference type="InterPro" id="IPR000182">
    <property type="entry name" value="GNAT_dom"/>
</dbReference>
<dbReference type="PANTHER" id="PTHR43420:SF12">
    <property type="entry name" value="N-ACETYLTRANSFERASE DOMAIN-CONTAINING PROTEIN"/>
    <property type="match status" value="1"/>
</dbReference>
<dbReference type="Pfam" id="PF00583">
    <property type="entry name" value="Acetyltransf_1"/>
    <property type="match status" value="1"/>
</dbReference>
<dbReference type="PROSITE" id="PS51186">
    <property type="entry name" value="GNAT"/>
    <property type="match status" value="1"/>
</dbReference>
<evidence type="ECO:0000259" key="5">
    <source>
        <dbReference type="PROSITE" id="PS51186"/>
    </source>
</evidence>
<dbReference type="GO" id="GO:0008999">
    <property type="term" value="F:protein-N-terminal-alanine acetyltransferase activity"/>
    <property type="evidence" value="ECO:0007669"/>
    <property type="project" value="UniProtKB-EC"/>
</dbReference>
<protein>
    <submittedName>
        <fullName evidence="6">Ribosomal-protein-alanine acetyltransferase RimI</fullName>
        <ecNumber evidence="6">2.3.1.267</ecNumber>
    </submittedName>
</protein>
<dbReference type="AlphaFoldDB" id="A0A2U3QIL4"/>
<accession>A0A2U3QIL4</accession>
<dbReference type="InterPro" id="IPR050680">
    <property type="entry name" value="YpeA/RimI_acetyltransf"/>
</dbReference>
<dbReference type="EMBL" id="OUUY01000094">
    <property type="protein sequence ID" value="SPQ01218.1"/>
    <property type="molecule type" value="Genomic_DNA"/>
</dbReference>
<organism evidence="6 7">
    <name type="scientific">Candidatus Sulfobium mesophilum</name>
    <dbReference type="NCBI Taxonomy" id="2016548"/>
    <lineage>
        <taxon>Bacteria</taxon>
        <taxon>Pseudomonadati</taxon>
        <taxon>Nitrospirota</taxon>
        <taxon>Nitrospiria</taxon>
        <taxon>Nitrospirales</taxon>
        <taxon>Nitrospiraceae</taxon>
        <taxon>Candidatus Sulfobium</taxon>
    </lineage>
</organism>
<dbReference type="Proteomes" id="UP000245125">
    <property type="component" value="Unassembled WGS sequence"/>
</dbReference>
<evidence type="ECO:0000313" key="6">
    <source>
        <dbReference type="EMBL" id="SPQ01218.1"/>
    </source>
</evidence>
<evidence type="ECO:0000256" key="2">
    <source>
        <dbReference type="ARBA" id="ARBA00022490"/>
    </source>
</evidence>
<dbReference type="OrthoDB" id="9794566at2"/>
<gene>
    <name evidence="6" type="primary">rimI</name>
    <name evidence="6" type="ORF">NBG4_470019</name>
</gene>
<dbReference type="NCBIfam" id="TIGR01575">
    <property type="entry name" value="rimI"/>
    <property type="match status" value="1"/>
</dbReference>
<dbReference type="InterPro" id="IPR016181">
    <property type="entry name" value="Acyl_CoA_acyltransferase"/>
</dbReference>
<dbReference type="Gene3D" id="3.40.630.30">
    <property type="match status" value="1"/>
</dbReference>
<sequence length="158" mass="17936">MVREGLNQTWQDIIIEDSAADDLAAVIEIERMSFSTPWSETSFFNEMKKPKSFLKVAKKGGKVVGYICGGWIIDEGHILDVAVHPEYRRLSIASMLVSLGIERLRKEGCRFVFLEVRSANEPAARMYSKFGFEIIGTRKDYYTSPVEDAVIMMLKFAV</sequence>
<keyword evidence="4 6" id="KW-0012">Acyltransferase</keyword>
<keyword evidence="3 6" id="KW-0808">Transferase</keyword>
<reference evidence="7" key="1">
    <citation type="submission" date="2018-03" db="EMBL/GenBank/DDBJ databases">
        <authorList>
            <person name="Zecchin S."/>
        </authorList>
    </citation>
    <scope>NUCLEOTIDE SEQUENCE [LARGE SCALE GENOMIC DNA]</scope>
</reference>
<proteinExistence type="inferred from homology"/>
<dbReference type="SUPFAM" id="SSF55729">
    <property type="entry name" value="Acyl-CoA N-acyltransferases (Nat)"/>
    <property type="match status" value="1"/>
</dbReference>
<dbReference type="InterPro" id="IPR006464">
    <property type="entry name" value="AcTrfase_RimI/Ard1"/>
</dbReference>
<name>A0A2U3QIL4_9BACT</name>
<evidence type="ECO:0000256" key="1">
    <source>
        <dbReference type="ARBA" id="ARBA00005395"/>
    </source>
</evidence>